<evidence type="ECO:0000256" key="2">
    <source>
        <dbReference type="ARBA" id="ARBA00006966"/>
    </source>
</evidence>
<dbReference type="PANTHER" id="PTHR48097:SF5">
    <property type="entry name" value="LOW SPECIFICITY L-THREONINE ALDOLASE"/>
    <property type="match status" value="1"/>
</dbReference>
<dbReference type="EC" id="4.1.2.5" evidence="5"/>
<accession>K7S4J0</accession>
<dbReference type="HOGENOM" id="CLU_049619_0_0_11"/>
<evidence type="ECO:0000256" key="1">
    <source>
        <dbReference type="ARBA" id="ARBA00001933"/>
    </source>
</evidence>
<comment type="similarity">
    <text evidence="2">Belongs to the threonine aldolase family.</text>
</comment>
<name>K7S4J0_ACIA4</name>
<dbReference type="InterPro" id="IPR015424">
    <property type="entry name" value="PyrdxlP-dep_Trfase"/>
</dbReference>
<dbReference type="InterPro" id="IPR015422">
    <property type="entry name" value="PyrdxlP-dep_Trfase_small"/>
</dbReference>
<gene>
    <name evidence="5" type="ordered locus">PACID_17170</name>
</gene>
<dbReference type="AlphaFoldDB" id="K7S4J0"/>
<dbReference type="Gene3D" id="3.90.1150.10">
    <property type="entry name" value="Aspartate Aminotransferase, domain 1"/>
    <property type="match status" value="1"/>
</dbReference>
<dbReference type="Gene3D" id="3.40.640.10">
    <property type="entry name" value="Type I PLP-dependent aspartate aminotransferase-like (Major domain)"/>
    <property type="match status" value="1"/>
</dbReference>
<sequence>MMPLHDPQRRSFFSDNLSGVHPEVLEAIVTADGGAVDSYGDDPYTARLQDVMAAHFGAGTEAFPVLNGTGANVLSLRAATPRWGAVITPESSHTVTEEAGAPEQAGVKLITVAAPDGKLHPDQIHEAAQALGIHHLAQPSAVSIADATETGTVYTPDEVVSLTGAAHEHGMAVHVDGSRLAVAAAHLGTGLSELTSDAGVDIISLGATKNGAMVAEAVIVPPGPRAAELAQGVRMLRKSTLQLVSKMRFISAQLIAMYEGDLWLRNASASNEMAERLAEQIGGLPGVRIAHRVQSNAVFVVLPEGAAESLRAGFGFHGEGTPDSPARLMCGFDTAADDVDALADAIRRVCEDPVSAGTESHLVG</sequence>
<dbReference type="GO" id="GO:0004793">
    <property type="term" value="F:threonine aldolase activity"/>
    <property type="evidence" value="ECO:0007669"/>
    <property type="project" value="UniProtKB-EC"/>
</dbReference>
<dbReference type="PANTHER" id="PTHR48097">
    <property type="entry name" value="L-THREONINE ALDOLASE-RELATED"/>
    <property type="match status" value="1"/>
</dbReference>
<dbReference type="STRING" id="1171373.PACID_17170"/>
<evidence type="ECO:0000256" key="3">
    <source>
        <dbReference type="ARBA" id="ARBA00022898"/>
    </source>
</evidence>
<keyword evidence="5" id="KW-0456">Lyase</keyword>
<reference evidence="5 6" key="1">
    <citation type="journal article" date="2012" name="BMC Genomics">
        <title>The genome sequence of Propionibacterium acidipropionici provides insights into its biotechnological and industrial potential.</title>
        <authorList>
            <person name="Parizzi L.P."/>
            <person name="Grassi M.C."/>
            <person name="Llerena L.A."/>
            <person name="Carazzolle M.F."/>
            <person name="Queiroz V.L."/>
            <person name="Lunardi I."/>
            <person name="Zeidler A.F."/>
            <person name="Teixeira P.J."/>
            <person name="Mieczkowski P."/>
            <person name="Rincones J."/>
            <person name="Pereira G.A."/>
        </authorList>
    </citation>
    <scope>NUCLEOTIDE SEQUENCE [LARGE SCALE GENOMIC DNA]</scope>
    <source>
        <strain evidence="6">ATCC 4875 / DSM 20272 / JCM 6432 / NBRC 12425 / NCIMB 8070</strain>
    </source>
</reference>
<comment type="cofactor">
    <cofactor evidence="1">
        <name>pyridoxal 5'-phosphate</name>
        <dbReference type="ChEBI" id="CHEBI:597326"/>
    </cofactor>
</comment>
<evidence type="ECO:0000313" key="6">
    <source>
        <dbReference type="Proteomes" id="UP000000214"/>
    </source>
</evidence>
<dbReference type="GO" id="GO:0006520">
    <property type="term" value="P:amino acid metabolic process"/>
    <property type="evidence" value="ECO:0007669"/>
    <property type="project" value="InterPro"/>
</dbReference>
<evidence type="ECO:0000259" key="4">
    <source>
        <dbReference type="Pfam" id="PF01212"/>
    </source>
</evidence>
<dbReference type="KEGG" id="pbo:PACID_17170"/>
<organism evidence="5 6">
    <name type="scientific">Acidipropionibacterium acidipropionici (strain ATCC 4875 / DSM 20272 / JCM 6432 / NBRC 12425 / NCIMB 8070 / 4)</name>
    <name type="common">Propionibacterium acidipropionici</name>
    <dbReference type="NCBI Taxonomy" id="1171373"/>
    <lineage>
        <taxon>Bacteria</taxon>
        <taxon>Bacillati</taxon>
        <taxon>Actinomycetota</taxon>
        <taxon>Actinomycetes</taxon>
        <taxon>Propionibacteriales</taxon>
        <taxon>Propionibacteriaceae</taxon>
        <taxon>Acidipropionibacterium</taxon>
    </lineage>
</organism>
<dbReference type="InterPro" id="IPR001597">
    <property type="entry name" value="ArAA_b-elim_lyase/Thr_aldolase"/>
</dbReference>
<dbReference type="PATRIC" id="fig|1171373.8.peg.1699"/>
<evidence type="ECO:0000313" key="5">
    <source>
        <dbReference type="EMBL" id="AFV89522.1"/>
    </source>
</evidence>
<dbReference type="InterPro" id="IPR015421">
    <property type="entry name" value="PyrdxlP-dep_Trfase_major"/>
</dbReference>
<dbReference type="eggNOG" id="COG2008">
    <property type="taxonomic scope" value="Bacteria"/>
</dbReference>
<protein>
    <submittedName>
        <fullName evidence="5">L-threonine aldolase</fullName>
        <ecNumber evidence="5">4.1.2.5</ecNumber>
    </submittedName>
</protein>
<dbReference type="SUPFAM" id="SSF53383">
    <property type="entry name" value="PLP-dependent transferases"/>
    <property type="match status" value="1"/>
</dbReference>
<keyword evidence="3" id="KW-0663">Pyridoxal phosphate</keyword>
<dbReference type="Pfam" id="PF01212">
    <property type="entry name" value="Beta_elim_lyase"/>
    <property type="match status" value="1"/>
</dbReference>
<dbReference type="EMBL" id="CP003493">
    <property type="protein sequence ID" value="AFV89522.1"/>
    <property type="molecule type" value="Genomic_DNA"/>
</dbReference>
<dbReference type="Proteomes" id="UP000000214">
    <property type="component" value="Chromosome"/>
</dbReference>
<feature type="domain" description="Aromatic amino acid beta-eliminating lyase/threonine aldolase" evidence="4">
    <location>
        <begin position="12"/>
        <end position="302"/>
    </location>
</feature>
<proteinExistence type="inferred from homology"/>